<evidence type="ECO:0000313" key="2">
    <source>
        <dbReference type="EMBL" id="KAH8688833.1"/>
    </source>
</evidence>
<gene>
    <name evidence="2" type="ORF">BGW36DRAFT_466864</name>
</gene>
<evidence type="ECO:0008006" key="4">
    <source>
        <dbReference type="Google" id="ProtNLM"/>
    </source>
</evidence>
<dbReference type="Proteomes" id="UP001201262">
    <property type="component" value="Unassembled WGS sequence"/>
</dbReference>
<protein>
    <recommendedName>
        <fullName evidence="4">Transcription factor domain-containing protein</fullName>
    </recommendedName>
</protein>
<keyword evidence="3" id="KW-1185">Reference proteome</keyword>
<proteinExistence type="predicted"/>
<evidence type="ECO:0000313" key="3">
    <source>
        <dbReference type="Proteomes" id="UP001201262"/>
    </source>
</evidence>
<dbReference type="GeneID" id="70252651"/>
<name>A0AAD4PTJ6_9EURO</name>
<dbReference type="AlphaFoldDB" id="A0AAD4PTJ6"/>
<dbReference type="EMBL" id="JAJTJA010000017">
    <property type="protein sequence ID" value="KAH8688833.1"/>
    <property type="molecule type" value="Genomic_DNA"/>
</dbReference>
<dbReference type="RefSeq" id="XP_046065305.1">
    <property type="nucleotide sequence ID" value="XM_046222364.1"/>
</dbReference>
<dbReference type="PANTHER" id="PTHR37540:SF5">
    <property type="entry name" value="TRANSCRIPTION FACTOR DOMAIN-CONTAINING PROTEIN"/>
    <property type="match status" value="1"/>
</dbReference>
<organism evidence="2 3">
    <name type="scientific">Talaromyces proteolyticus</name>
    <dbReference type="NCBI Taxonomy" id="1131652"/>
    <lineage>
        <taxon>Eukaryota</taxon>
        <taxon>Fungi</taxon>
        <taxon>Dikarya</taxon>
        <taxon>Ascomycota</taxon>
        <taxon>Pezizomycotina</taxon>
        <taxon>Eurotiomycetes</taxon>
        <taxon>Eurotiomycetidae</taxon>
        <taxon>Eurotiales</taxon>
        <taxon>Trichocomaceae</taxon>
        <taxon>Talaromyces</taxon>
        <taxon>Talaromyces sect. Bacilispori</taxon>
    </lineage>
</organism>
<dbReference type="Pfam" id="PF11951">
    <property type="entry name" value="Fungal_trans_2"/>
    <property type="match status" value="1"/>
</dbReference>
<sequence>MDPPEEPHLPSTIQAQQLFFIETSQEGAGRLDAKSRHLVRAQARRSASHIEPWTLQERRQRNSGSPQSFKSKFKLASWQRPRRSNKQTNDYHQDIPIPSLLPAQLAAVNTLPIPMSLPTQRILQFCHAGFRTNKFSLNPRGDWMSIATADAGLLNAFLSTAAVLRNLHLRINDLDAVVHHRQEAIRLINQRLTVEPGTLSQQVVAAVAVLVAAEALDDNFATALIHMRGLSKMIDICGGLASFDHSPTLQRVIIWADFSFSVTWGTPLSFPLVQSLSHPLLRSHILKTETASQQTTSSPSNHPDPKTLLLDTLTILQSVSQQITEFPFTGGDPTAIGNTIYVVEYRLLTLIFSEIGIGYDGNEPFYVAALLYSILAIRDFPLQAPRHRELIDRLSACLFRWRELSSLSIGSGLNQCIRLWVLFMGATVSKDSTTRALALQGISEINSVLGIVEYEDFESNLKRVLWMDSFCRQHCLRLWDDLESSLSFDSA</sequence>
<dbReference type="PANTHER" id="PTHR37540">
    <property type="entry name" value="TRANSCRIPTION FACTOR (ACR-2), PUTATIVE-RELATED-RELATED"/>
    <property type="match status" value="1"/>
</dbReference>
<comment type="caution">
    <text evidence="2">The sequence shown here is derived from an EMBL/GenBank/DDBJ whole genome shotgun (WGS) entry which is preliminary data.</text>
</comment>
<feature type="compositionally biased region" description="Basic residues" evidence="1">
    <location>
        <begin position="36"/>
        <end position="47"/>
    </location>
</feature>
<dbReference type="InterPro" id="IPR021858">
    <property type="entry name" value="Fun_TF"/>
</dbReference>
<accession>A0AAD4PTJ6</accession>
<evidence type="ECO:0000256" key="1">
    <source>
        <dbReference type="SAM" id="MobiDB-lite"/>
    </source>
</evidence>
<reference evidence="2" key="1">
    <citation type="submission" date="2021-12" db="EMBL/GenBank/DDBJ databases">
        <title>Convergent genome expansion in fungi linked to evolution of root-endophyte symbiosis.</title>
        <authorList>
            <consortium name="DOE Joint Genome Institute"/>
            <person name="Ke Y.-H."/>
            <person name="Bonito G."/>
            <person name="Liao H.-L."/>
            <person name="Looney B."/>
            <person name="Rojas-Flechas A."/>
            <person name="Nash J."/>
            <person name="Hameed K."/>
            <person name="Schadt C."/>
            <person name="Martin F."/>
            <person name="Crous P.W."/>
            <person name="Miettinen O."/>
            <person name="Magnuson J.K."/>
            <person name="Labbe J."/>
            <person name="Jacobson D."/>
            <person name="Doktycz M.J."/>
            <person name="Veneault-Fourrey C."/>
            <person name="Kuo A."/>
            <person name="Mondo S."/>
            <person name="Calhoun S."/>
            <person name="Riley R."/>
            <person name="Ohm R."/>
            <person name="LaButti K."/>
            <person name="Andreopoulos B."/>
            <person name="Pangilinan J."/>
            <person name="Nolan M."/>
            <person name="Tritt A."/>
            <person name="Clum A."/>
            <person name="Lipzen A."/>
            <person name="Daum C."/>
            <person name="Barry K."/>
            <person name="Grigoriev I.V."/>
            <person name="Vilgalys R."/>
        </authorList>
    </citation>
    <scope>NUCLEOTIDE SEQUENCE</scope>
    <source>
        <strain evidence="2">PMI_201</strain>
    </source>
</reference>
<feature type="region of interest" description="Disordered" evidence="1">
    <location>
        <begin position="29"/>
        <end position="93"/>
    </location>
</feature>